<dbReference type="EMBL" id="GAKP01000622">
    <property type="protein sequence ID" value="JAC58330.1"/>
    <property type="molecule type" value="Transcribed_RNA"/>
</dbReference>
<evidence type="ECO:0000256" key="1">
    <source>
        <dbReference type="SAM" id="MobiDB-lite"/>
    </source>
</evidence>
<organism evidence="2">
    <name type="scientific">Bactrocera dorsalis</name>
    <name type="common">Oriental fruit fly</name>
    <name type="synonym">Dacus dorsalis</name>
    <dbReference type="NCBI Taxonomy" id="27457"/>
    <lineage>
        <taxon>Eukaryota</taxon>
        <taxon>Metazoa</taxon>
        <taxon>Ecdysozoa</taxon>
        <taxon>Arthropoda</taxon>
        <taxon>Hexapoda</taxon>
        <taxon>Insecta</taxon>
        <taxon>Pterygota</taxon>
        <taxon>Neoptera</taxon>
        <taxon>Endopterygota</taxon>
        <taxon>Diptera</taxon>
        <taxon>Brachycera</taxon>
        <taxon>Muscomorpha</taxon>
        <taxon>Tephritoidea</taxon>
        <taxon>Tephritidae</taxon>
        <taxon>Bactrocera</taxon>
        <taxon>Bactrocera</taxon>
    </lineage>
</organism>
<dbReference type="AlphaFoldDB" id="A0A034WVU1"/>
<reference evidence="2" key="1">
    <citation type="journal article" date="2014" name="BMC Genomics">
        <title>Characterizing the developmental transcriptome of the oriental fruit fly, Bactrocera dorsalis (Diptera: Tephritidae) through comparative genomic analysis with Drosophila melanogaster utilizing modENCODE datasets.</title>
        <authorList>
            <person name="Geib S.M."/>
            <person name="Calla B."/>
            <person name="Hall B."/>
            <person name="Hou S."/>
            <person name="Manoukis N.C."/>
        </authorList>
    </citation>
    <scope>NUCLEOTIDE SEQUENCE</scope>
    <source>
        <strain evidence="2">Punador</strain>
    </source>
</reference>
<accession>A0A034WVU1</accession>
<feature type="region of interest" description="Disordered" evidence="1">
    <location>
        <begin position="112"/>
        <end position="134"/>
    </location>
</feature>
<proteinExistence type="predicted"/>
<protein>
    <submittedName>
        <fullName evidence="2">Uncharacterized protein</fullName>
    </submittedName>
</protein>
<name>A0A034WVU1_BACDO</name>
<sequence>MATKQNTGALAVLTKLAKKVIVCNAHETPETPRPRIQRIYMQDEYEYTTTPTTAFKCTKGRRLNFNDPKLLEELYEEDESDYDDESTSKRGGISLQSLGQIFCEWTLFGFDQTKDGRKTGKEEKKQRFDDTNDF</sequence>
<evidence type="ECO:0000313" key="2">
    <source>
        <dbReference type="EMBL" id="JAC58330.1"/>
    </source>
</evidence>